<accession>A0A9W5Z1S5</accession>
<feature type="compositionally biased region" description="Acidic residues" evidence="1">
    <location>
        <begin position="39"/>
        <end position="57"/>
    </location>
</feature>
<sequence length="107" mass="12335">MKRSRTRKVRPTTTRSSSVDDSSTITDTDDQSDGTYETDLTETEDTLTLEELYEDPLDGTGVDLSEIPEDFDKSPLTTERRERIETRWIRSVVLVEQHRCLRPLTKA</sequence>
<gene>
    <name evidence="2" type="ORF">AbraCBS73388_005448</name>
</gene>
<dbReference type="EMBL" id="BROQ01000263">
    <property type="protein sequence ID" value="GKZ27718.1"/>
    <property type="molecule type" value="Genomic_DNA"/>
</dbReference>
<organism evidence="2 3">
    <name type="scientific">Aspergillus brasiliensis</name>
    <dbReference type="NCBI Taxonomy" id="319629"/>
    <lineage>
        <taxon>Eukaryota</taxon>
        <taxon>Fungi</taxon>
        <taxon>Dikarya</taxon>
        <taxon>Ascomycota</taxon>
        <taxon>Pezizomycotina</taxon>
        <taxon>Eurotiomycetes</taxon>
        <taxon>Eurotiomycetidae</taxon>
        <taxon>Eurotiales</taxon>
        <taxon>Aspergillaceae</taxon>
        <taxon>Aspergillus</taxon>
        <taxon>Aspergillus subgen. Circumdati</taxon>
    </lineage>
</organism>
<evidence type="ECO:0000313" key="2">
    <source>
        <dbReference type="EMBL" id="GKZ27718.1"/>
    </source>
</evidence>
<protein>
    <submittedName>
        <fullName evidence="2">Uncharacterized protein</fullName>
    </submittedName>
</protein>
<evidence type="ECO:0000313" key="3">
    <source>
        <dbReference type="Proteomes" id="UP001143548"/>
    </source>
</evidence>
<name>A0A9W5Z1S5_9EURO</name>
<feature type="compositionally biased region" description="Basic residues" evidence="1">
    <location>
        <begin position="1"/>
        <end position="10"/>
    </location>
</feature>
<dbReference type="Proteomes" id="UP001143548">
    <property type="component" value="Unassembled WGS sequence"/>
</dbReference>
<comment type="caution">
    <text evidence="2">The sequence shown here is derived from an EMBL/GenBank/DDBJ whole genome shotgun (WGS) entry which is preliminary data.</text>
</comment>
<feature type="region of interest" description="Disordered" evidence="1">
    <location>
        <begin position="1"/>
        <end position="78"/>
    </location>
</feature>
<feature type="compositionally biased region" description="Low complexity" evidence="1">
    <location>
        <begin position="11"/>
        <end position="26"/>
    </location>
</feature>
<dbReference type="AlphaFoldDB" id="A0A9W5Z1S5"/>
<proteinExistence type="predicted"/>
<reference evidence="2" key="1">
    <citation type="submission" date="2022-07" db="EMBL/GenBank/DDBJ databases">
        <title>Taxonomy of Aspergillus series Nigri: significant species reduction supported by multi-species coalescent approaches.</title>
        <authorList>
            <person name="Bian C."/>
            <person name="Kusuya Y."/>
            <person name="Sklenar F."/>
            <person name="D'hooge E."/>
            <person name="Yaguchi T."/>
            <person name="Takahashi H."/>
            <person name="Hubka V."/>
        </authorList>
    </citation>
    <scope>NUCLEOTIDE SEQUENCE</scope>
    <source>
        <strain evidence="2">CBS 733.88</strain>
    </source>
</reference>
<evidence type="ECO:0000256" key="1">
    <source>
        <dbReference type="SAM" id="MobiDB-lite"/>
    </source>
</evidence>